<keyword evidence="3" id="KW-1185">Reference proteome</keyword>
<comment type="caution">
    <text evidence="2">The sequence shown here is derived from an EMBL/GenBank/DDBJ whole genome shotgun (WGS) entry which is preliminary data.</text>
</comment>
<dbReference type="EMBL" id="JBHUIP010000010">
    <property type="protein sequence ID" value="MFD2263345.1"/>
    <property type="molecule type" value="Genomic_DNA"/>
</dbReference>
<keyword evidence="1" id="KW-0812">Transmembrane</keyword>
<organism evidence="2 3">
    <name type="scientific">Lacibacterium aquatile</name>
    <dbReference type="NCBI Taxonomy" id="1168082"/>
    <lineage>
        <taxon>Bacteria</taxon>
        <taxon>Pseudomonadati</taxon>
        <taxon>Pseudomonadota</taxon>
        <taxon>Alphaproteobacteria</taxon>
        <taxon>Rhodospirillales</taxon>
        <taxon>Rhodospirillaceae</taxon>
    </lineage>
</organism>
<dbReference type="Proteomes" id="UP001597295">
    <property type="component" value="Unassembled WGS sequence"/>
</dbReference>
<feature type="transmembrane region" description="Helical" evidence="1">
    <location>
        <begin position="66"/>
        <end position="88"/>
    </location>
</feature>
<dbReference type="RefSeq" id="WP_379876343.1">
    <property type="nucleotide sequence ID" value="NZ_JBHUIP010000010.1"/>
</dbReference>
<evidence type="ECO:0000313" key="2">
    <source>
        <dbReference type="EMBL" id="MFD2263345.1"/>
    </source>
</evidence>
<keyword evidence="1" id="KW-0472">Membrane</keyword>
<evidence type="ECO:0000256" key="1">
    <source>
        <dbReference type="SAM" id="Phobius"/>
    </source>
</evidence>
<feature type="transmembrane region" description="Helical" evidence="1">
    <location>
        <begin position="28"/>
        <end position="50"/>
    </location>
</feature>
<accession>A0ABW5DRD8</accession>
<evidence type="ECO:0008006" key="4">
    <source>
        <dbReference type="Google" id="ProtNLM"/>
    </source>
</evidence>
<protein>
    <recommendedName>
        <fullName evidence="4">Phage holin family protein</fullName>
    </recommendedName>
</protein>
<proteinExistence type="predicted"/>
<gene>
    <name evidence="2" type="ORF">ACFSM5_10640</name>
</gene>
<sequence>MLDRLVRLSSKPLGEAVEHALQRGLKRLLLWSLTATSLGALAVLGLVYLFNGVRLMLERHMLPGEAALVMAAIAFTLVALGCLCFAAGGRSSPRALPIPLTAPPAPRPQLTEMLAAEVQRHPVQSTLAAGVLGVALGANPELSKQLKDLLKSL</sequence>
<name>A0ABW5DRD8_9PROT</name>
<reference evidence="3" key="1">
    <citation type="journal article" date="2019" name="Int. J. Syst. Evol. Microbiol.">
        <title>The Global Catalogue of Microorganisms (GCM) 10K type strain sequencing project: providing services to taxonomists for standard genome sequencing and annotation.</title>
        <authorList>
            <consortium name="The Broad Institute Genomics Platform"/>
            <consortium name="The Broad Institute Genome Sequencing Center for Infectious Disease"/>
            <person name="Wu L."/>
            <person name="Ma J."/>
        </authorList>
    </citation>
    <scope>NUCLEOTIDE SEQUENCE [LARGE SCALE GENOMIC DNA]</scope>
    <source>
        <strain evidence="3">CGMCC 1.19062</strain>
    </source>
</reference>
<evidence type="ECO:0000313" key="3">
    <source>
        <dbReference type="Proteomes" id="UP001597295"/>
    </source>
</evidence>
<keyword evidence="1" id="KW-1133">Transmembrane helix</keyword>